<feature type="chain" id="PRO_5046635217" description="DUF995 domain-containing protein" evidence="1">
    <location>
        <begin position="21"/>
        <end position="155"/>
    </location>
</feature>
<keyword evidence="3" id="KW-1185">Reference proteome</keyword>
<reference evidence="3" key="1">
    <citation type="journal article" date="2019" name="Int. J. Syst. Evol. Microbiol.">
        <title>The Global Catalogue of Microorganisms (GCM) 10K type strain sequencing project: providing services to taxonomists for standard genome sequencing and annotation.</title>
        <authorList>
            <consortium name="The Broad Institute Genomics Platform"/>
            <consortium name="The Broad Institute Genome Sequencing Center for Infectious Disease"/>
            <person name="Wu L."/>
            <person name="Ma J."/>
        </authorList>
    </citation>
    <scope>NUCLEOTIDE SEQUENCE [LARGE SCALE GENOMIC DNA]</scope>
    <source>
        <strain evidence="3">CGMCC 1.15643</strain>
    </source>
</reference>
<gene>
    <name evidence="2" type="ORF">ACFPK2_07165</name>
</gene>
<evidence type="ECO:0000313" key="3">
    <source>
        <dbReference type="Proteomes" id="UP001595976"/>
    </source>
</evidence>
<dbReference type="EMBL" id="JBHSLI010000002">
    <property type="protein sequence ID" value="MFC5292767.1"/>
    <property type="molecule type" value="Genomic_DNA"/>
</dbReference>
<comment type="caution">
    <text evidence="2">The sequence shown here is derived from an EMBL/GenBank/DDBJ whole genome shotgun (WGS) entry which is preliminary data.</text>
</comment>
<dbReference type="Proteomes" id="UP001595976">
    <property type="component" value="Unassembled WGS sequence"/>
</dbReference>
<name>A0ABW0EZU6_9HYPH</name>
<dbReference type="RefSeq" id="WP_158446607.1">
    <property type="nucleotide sequence ID" value="NZ_JAOAOS010000002.1"/>
</dbReference>
<accession>A0ABW0EZU6</accession>
<proteinExistence type="predicted"/>
<organism evidence="2 3">
    <name type="scientific">Bosea minatitlanensis</name>
    <dbReference type="NCBI Taxonomy" id="128782"/>
    <lineage>
        <taxon>Bacteria</taxon>
        <taxon>Pseudomonadati</taxon>
        <taxon>Pseudomonadota</taxon>
        <taxon>Alphaproteobacteria</taxon>
        <taxon>Hyphomicrobiales</taxon>
        <taxon>Boseaceae</taxon>
        <taxon>Bosea</taxon>
    </lineage>
</organism>
<feature type="signal peptide" evidence="1">
    <location>
        <begin position="1"/>
        <end position="20"/>
    </location>
</feature>
<sequence length="155" mass="17373">MRIFAFLLLMLAALPAPARAAERLNGEQIQRAFEGNTVTGRYTNGGFFTEYHAADGRALGHNGWQPNTDACWITRRDQVCYYYGPPEDRTVHCFTVEMSGDLYVLRNSGNGLVNALAKIEPGNPRNHTDNGKPWYCDGLISRAPEPPMSRRLAQR</sequence>
<protein>
    <recommendedName>
        <fullName evidence="4">DUF995 domain-containing protein</fullName>
    </recommendedName>
</protein>
<evidence type="ECO:0000256" key="1">
    <source>
        <dbReference type="SAM" id="SignalP"/>
    </source>
</evidence>
<evidence type="ECO:0000313" key="2">
    <source>
        <dbReference type="EMBL" id="MFC5292767.1"/>
    </source>
</evidence>
<evidence type="ECO:0008006" key="4">
    <source>
        <dbReference type="Google" id="ProtNLM"/>
    </source>
</evidence>
<keyword evidence="1" id="KW-0732">Signal</keyword>